<evidence type="ECO:0000313" key="2">
    <source>
        <dbReference type="EnsemblFungi" id="EJT70827"/>
    </source>
</evidence>
<sequence length="97" mass="11429">MGKCKGASESNQRMLDAAEKLAFVVKSSQFLFAFVIRSRNCFKSFFNGLRFDKLIALIKLIPGKRGDFVKREGFYWCWENCSFRSAQQVLKWYYFTK</sequence>
<evidence type="ECO:0000313" key="1">
    <source>
        <dbReference type="EMBL" id="EJT70827.1"/>
    </source>
</evidence>
<protein>
    <submittedName>
        <fullName evidence="1 2">Uncharacterized protein</fullName>
    </submittedName>
</protein>
<reference evidence="1" key="2">
    <citation type="submission" date="2010-07" db="EMBL/GenBank/DDBJ databases">
        <authorList>
            <consortium name="The Broad Institute Genome Sequencing Platform"/>
            <consortium name="Broad Institute Genome Sequencing Center for Infectious Disease"/>
            <person name="Ma L.-J."/>
            <person name="Dead R."/>
            <person name="Young S."/>
            <person name="Zeng Q."/>
            <person name="Koehrsen M."/>
            <person name="Alvarado L."/>
            <person name="Berlin A."/>
            <person name="Chapman S.B."/>
            <person name="Chen Z."/>
            <person name="Freedman E."/>
            <person name="Gellesch M."/>
            <person name="Goldberg J."/>
            <person name="Griggs A."/>
            <person name="Gujja S."/>
            <person name="Heilman E.R."/>
            <person name="Heiman D."/>
            <person name="Hepburn T."/>
            <person name="Howarth C."/>
            <person name="Jen D."/>
            <person name="Larson L."/>
            <person name="Mehta T."/>
            <person name="Neiman D."/>
            <person name="Pearson M."/>
            <person name="Roberts A."/>
            <person name="Saif S."/>
            <person name="Shea T."/>
            <person name="Shenoy N."/>
            <person name="Sisk P."/>
            <person name="Stolte C."/>
            <person name="Sykes S."/>
            <person name="Walk T."/>
            <person name="White J."/>
            <person name="Yandava C."/>
            <person name="Haas B."/>
            <person name="Nusbaum C."/>
            <person name="Birren B."/>
        </authorList>
    </citation>
    <scope>NUCLEOTIDE SEQUENCE</scope>
    <source>
        <strain evidence="1">R3-111a-1</strain>
    </source>
</reference>
<dbReference type="VEuPathDB" id="FungiDB:GGTG_11850"/>
<keyword evidence="3" id="KW-1185">Reference proteome</keyword>
<evidence type="ECO:0000313" key="3">
    <source>
        <dbReference type="Proteomes" id="UP000006039"/>
    </source>
</evidence>
<dbReference type="RefSeq" id="XP_009228005.1">
    <property type="nucleotide sequence ID" value="XM_009229741.1"/>
</dbReference>
<reference evidence="1" key="3">
    <citation type="submission" date="2010-09" db="EMBL/GenBank/DDBJ databases">
        <title>Annotation of Gaeumannomyces graminis var. tritici R3-111a-1.</title>
        <authorList>
            <consortium name="The Broad Institute Genome Sequencing Platform"/>
            <person name="Ma L.-J."/>
            <person name="Dead R."/>
            <person name="Young S.K."/>
            <person name="Zeng Q."/>
            <person name="Gargeya S."/>
            <person name="Fitzgerald M."/>
            <person name="Haas B."/>
            <person name="Abouelleil A."/>
            <person name="Alvarado L."/>
            <person name="Arachchi H.M."/>
            <person name="Berlin A."/>
            <person name="Brown A."/>
            <person name="Chapman S.B."/>
            <person name="Chen Z."/>
            <person name="Dunbar C."/>
            <person name="Freedman E."/>
            <person name="Gearin G."/>
            <person name="Gellesch M."/>
            <person name="Goldberg J."/>
            <person name="Griggs A."/>
            <person name="Gujja S."/>
            <person name="Heiman D."/>
            <person name="Howarth C."/>
            <person name="Larson L."/>
            <person name="Lui A."/>
            <person name="MacDonald P.J.P."/>
            <person name="Mehta T."/>
            <person name="Montmayeur A."/>
            <person name="Murphy C."/>
            <person name="Neiman D."/>
            <person name="Pearson M."/>
            <person name="Priest M."/>
            <person name="Roberts A."/>
            <person name="Saif S."/>
            <person name="Shea T."/>
            <person name="Shenoy N."/>
            <person name="Sisk P."/>
            <person name="Stolte C."/>
            <person name="Sykes S."/>
            <person name="Yandava C."/>
            <person name="Wortman J."/>
            <person name="Nusbaum C."/>
            <person name="Birren B."/>
        </authorList>
    </citation>
    <scope>NUCLEOTIDE SEQUENCE</scope>
    <source>
        <strain evidence="1">R3-111a-1</strain>
    </source>
</reference>
<dbReference type="AlphaFoldDB" id="J3PEC5"/>
<dbReference type="Proteomes" id="UP000006039">
    <property type="component" value="Unassembled WGS sequence"/>
</dbReference>
<organism evidence="1">
    <name type="scientific">Gaeumannomyces tritici (strain R3-111a-1)</name>
    <name type="common">Wheat and barley take-all root rot fungus</name>
    <name type="synonym">Gaeumannomyces graminis var. tritici</name>
    <dbReference type="NCBI Taxonomy" id="644352"/>
    <lineage>
        <taxon>Eukaryota</taxon>
        <taxon>Fungi</taxon>
        <taxon>Dikarya</taxon>
        <taxon>Ascomycota</taxon>
        <taxon>Pezizomycotina</taxon>
        <taxon>Sordariomycetes</taxon>
        <taxon>Sordariomycetidae</taxon>
        <taxon>Magnaporthales</taxon>
        <taxon>Magnaporthaceae</taxon>
        <taxon>Gaeumannomyces</taxon>
    </lineage>
</organism>
<name>J3PEC5_GAET3</name>
<dbReference type="GeneID" id="20352308"/>
<dbReference type="HOGENOM" id="CLU_2346813_0_0_1"/>
<dbReference type="EnsemblFungi" id="EJT70827">
    <property type="protein sequence ID" value="EJT70827"/>
    <property type="gene ID" value="GGTG_11850"/>
</dbReference>
<reference evidence="3" key="1">
    <citation type="submission" date="2010-07" db="EMBL/GenBank/DDBJ databases">
        <title>The genome sequence of Gaeumannomyces graminis var. tritici strain R3-111a-1.</title>
        <authorList>
            <consortium name="The Broad Institute Genome Sequencing Platform"/>
            <person name="Ma L.-J."/>
            <person name="Dead R."/>
            <person name="Young S."/>
            <person name="Zeng Q."/>
            <person name="Koehrsen M."/>
            <person name="Alvarado L."/>
            <person name="Berlin A."/>
            <person name="Chapman S.B."/>
            <person name="Chen Z."/>
            <person name="Freedman E."/>
            <person name="Gellesch M."/>
            <person name="Goldberg J."/>
            <person name="Griggs A."/>
            <person name="Gujja S."/>
            <person name="Heilman E.R."/>
            <person name="Heiman D."/>
            <person name="Hepburn T."/>
            <person name="Howarth C."/>
            <person name="Jen D."/>
            <person name="Larson L."/>
            <person name="Mehta T."/>
            <person name="Neiman D."/>
            <person name="Pearson M."/>
            <person name="Roberts A."/>
            <person name="Saif S."/>
            <person name="Shea T."/>
            <person name="Shenoy N."/>
            <person name="Sisk P."/>
            <person name="Stolte C."/>
            <person name="Sykes S."/>
            <person name="Walk T."/>
            <person name="White J."/>
            <person name="Yandava C."/>
            <person name="Haas B."/>
            <person name="Nusbaum C."/>
            <person name="Birren B."/>
        </authorList>
    </citation>
    <scope>NUCLEOTIDE SEQUENCE [LARGE SCALE GENOMIC DNA]</scope>
    <source>
        <strain evidence="3">R3-111a-1</strain>
    </source>
</reference>
<reference evidence="2" key="4">
    <citation type="journal article" date="2015" name="G3 (Bethesda)">
        <title>Genome sequences of three phytopathogenic species of the Magnaporthaceae family of fungi.</title>
        <authorList>
            <person name="Okagaki L.H."/>
            <person name="Nunes C.C."/>
            <person name="Sailsbery J."/>
            <person name="Clay B."/>
            <person name="Brown D."/>
            <person name="John T."/>
            <person name="Oh Y."/>
            <person name="Young N."/>
            <person name="Fitzgerald M."/>
            <person name="Haas B.J."/>
            <person name="Zeng Q."/>
            <person name="Young S."/>
            <person name="Adiconis X."/>
            <person name="Fan L."/>
            <person name="Levin J.Z."/>
            <person name="Mitchell T.K."/>
            <person name="Okubara P.A."/>
            <person name="Farman M.L."/>
            <person name="Kohn L.M."/>
            <person name="Birren B."/>
            <person name="Ma L.-J."/>
            <person name="Dean R.A."/>
        </authorList>
    </citation>
    <scope>NUCLEOTIDE SEQUENCE</scope>
    <source>
        <strain evidence="2">R3-111a-1</strain>
    </source>
</reference>
<gene>
    <name evidence="2" type="primary">20352308</name>
    <name evidence="1" type="ORF">GGTG_11850</name>
</gene>
<reference evidence="2" key="5">
    <citation type="submission" date="2018-04" db="UniProtKB">
        <authorList>
            <consortium name="EnsemblFungi"/>
        </authorList>
    </citation>
    <scope>IDENTIFICATION</scope>
    <source>
        <strain evidence="2">R3-111a-1</strain>
    </source>
</reference>
<accession>J3PEC5</accession>
<dbReference type="EMBL" id="GL385401">
    <property type="protein sequence ID" value="EJT70827.1"/>
    <property type="molecule type" value="Genomic_DNA"/>
</dbReference>
<proteinExistence type="predicted"/>